<evidence type="ECO:0000256" key="1">
    <source>
        <dbReference type="ARBA" id="ARBA00022475"/>
    </source>
</evidence>
<sequence>MYSHDDEPRRGNGGRRALGWLLAVGLIALMAWGAWYGARDLLGMNYADYSGSGDDEVVIEVSEGDSVRMIADTLERADVVASSRAFVVAGDDNGDVNAIQPGYYVMRTRMSGEHAVEAITDPDARVGNLQIRGGIKLDDVTHSDDTVTRGVLTRMSEASCVDLNGESDCVEPRELREAATETDLTELGAPEWLADAVADVDPERKLEGLVMPGVYDVDPSWGARELLTEVLTTSARKLEAAGLPGSAEDVGYEPYEVLTIASVIEHEAVENDFGRVSRVIYNRLDEDMRLEMDSTVNYVLDRPDVRTTEEDRAKPGPYNTYRNTGLPPTPISAPSMEALQAALSPEDGTWKFFVKCEDNGLSCFADTYEEHKENVRDAQARGVF</sequence>
<keyword evidence="1 7" id="KW-1003">Cell membrane</keyword>
<reference evidence="8 9" key="1">
    <citation type="submission" date="2020-07" db="EMBL/GenBank/DDBJ databases">
        <title>Genome of Haloechinothrix sp.</title>
        <authorList>
            <person name="Tang S.-K."/>
            <person name="Yang L."/>
            <person name="Zhu W.-Y."/>
        </authorList>
    </citation>
    <scope>NUCLEOTIDE SEQUENCE [LARGE SCALE GENOMIC DNA]</scope>
    <source>
        <strain evidence="8 9">YIM 98757</strain>
    </source>
</reference>
<dbReference type="HAMAP" id="MF_02065">
    <property type="entry name" value="MltG"/>
    <property type="match status" value="1"/>
</dbReference>
<evidence type="ECO:0000313" key="9">
    <source>
        <dbReference type="Proteomes" id="UP000582974"/>
    </source>
</evidence>
<dbReference type="GO" id="GO:0009252">
    <property type="term" value="P:peptidoglycan biosynthetic process"/>
    <property type="evidence" value="ECO:0007669"/>
    <property type="project" value="UniProtKB-UniRule"/>
</dbReference>
<dbReference type="EC" id="4.2.2.29" evidence="7"/>
<dbReference type="PANTHER" id="PTHR30518">
    <property type="entry name" value="ENDOLYTIC MUREIN TRANSGLYCOSYLASE"/>
    <property type="match status" value="1"/>
</dbReference>
<evidence type="ECO:0000256" key="7">
    <source>
        <dbReference type="HAMAP-Rule" id="MF_02065"/>
    </source>
</evidence>
<dbReference type="GO" id="GO:0071555">
    <property type="term" value="P:cell wall organization"/>
    <property type="evidence" value="ECO:0007669"/>
    <property type="project" value="UniProtKB-KW"/>
</dbReference>
<comment type="subcellular location">
    <subcellularLocation>
        <location evidence="7">Cell membrane</location>
        <topology evidence="7">Single-pass membrane protein</topology>
    </subcellularLocation>
</comment>
<dbReference type="EMBL" id="JACCKD010000003">
    <property type="protein sequence ID" value="MBA0125999.1"/>
    <property type="molecule type" value="Genomic_DNA"/>
</dbReference>
<dbReference type="GO" id="GO:0005886">
    <property type="term" value="C:plasma membrane"/>
    <property type="evidence" value="ECO:0007669"/>
    <property type="project" value="UniProtKB-SubCell"/>
</dbReference>
<comment type="catalytic activity">
    <reaction evidence="7">
        <text>a peptidoglycan chain = a peptidoglycan chain with N-acetyl-1,6-anhydromuramyl-[peptide] at the reducing end + a peptidoglycan chain with N-acetylglucosamine at the non-reducing end.</text>
        <dbReference type="EC" id="4.2.2.29"/>
    </reaction>
</comment>
<organism evidence="8 9">
    <name type="scientific">Haloechinothrix aidingensis</name>
    <dbReference type="NCBI Taxonomy" id="2752311"/>
    <lineage>
        <taxon>Bacteria</taxon>
        <taxon>Bacillati</taxon>
        <taxon>Actinomycetota</taxon>
        <taxon>Actinomycetes</taxon>
        <taxon>Pseudonocardiales</taxon>
        <taxon>Pseudonocardiaceae</taxon>
        <taxon>Haloechinothrix</taxon>
    </lineage>
</organism>
<evidence type="ECO:0000256" key="5">
    <source>
        <dbReference type="ARBA" id="ARBA00023239"/>
    </source>
</evidence>
<dbReference type="PANTHER" id="PTHR30518:SF2">
    <property type="entry name" value="ENDOLYTIC MUREIN TRANSGLYCOSYLASE"/>
    <property type="match status" value="1"/>
</dbReference>
<keyword evidence="4 7" id="KW-0472">Membrane</keyword>
<evidence type="ECO:0000256" key="6">
    <source>
        <dbReference type="ARBA" id="ARBA00023316"/>
    </source>
</evidence>
<dbReference type="RefSeq" id="WP_180892804.1">
    <property type="nucleotide sequence ID" value="NZ_JACCKD010000003.1"/>
</dbReference>
<evidence type="ECO:0000313" key="8">
    <source>
        <dbReference type="EMBL" id="MBA0125999.1"/>
    </source>
</evidence>
<evidence type="ECO:0000256" key="4">
    <source>
        <dbReference type="ARBA" id="ARBA00023136"/>
    </source>
</evidence>
<keyword evidence="6 7" id="KW-0961">Cell wall biogenesis/degradation</keyword>
<comment type="caution">
    <text evidence="8">The sequence shown here is derived from an EMBL/GenBank/DDBJ whole genome shotgun (WGS) entry which is preliminary data.</text>
</comment>
<proteinExistence type="inferred from homology"/>
<dbReference type="AlphaFoldDB" id="A0A838AA60"/>
<feature type="transmembrane region" description="Helical" evidence="7">
    <location>
        <begin position="17"/>
        <end position="38"/>
    </location>
</feature>
<keyword evidence="3 7" id="KW-1133">Transmembrane helix</keyword>
<comment type="function">
    <text evidence="7">Functions as a peptidoglycan terminase that cleaves nascent peptidoglycan strands endolytically to terminate their elongation.</text>
</comment>
<name>A0A838AA60_9PSEU</name>
<keyword evidence="2 7" id="KW-0812">Transmembrane</keyword>
<dbReference type="InterPro" id="IPR003770">
    <property type="entry name" value="MLTG-like"/>
</dbReference>
<evidence type="ECO:0000256" key="3">
    <source>
        <dbReference type="ARBA" id="ARBA00022989"/>
    </source>
</evidence>
<comment type="similarity">
    <text evidence="7">Belongs to the transglycosylase MltG family.</text>
</comment>
<gene>
    <name evidence="7 8" type="primary">mltG</name>
    <name evidence="8" type="ORF">H0B56_10640</name>
</gene>
<keyword evidence="9" id="KW-1185">Reference proteome</keyword>
<accession>A0A838AA60</accession>
<dbReference type="Gene3D" id="3.30.1490.480">
    <property type="entry name" value="Endolytic murein transglycosylase"/>
    <property type="match status" value="1"/>
</dbReference>
<dbReference type="NCBIfam" id="TIGR00247">
    <property type="entry name" value="endolytic transglycosylase MltG"/>
    <property type="match status" value="1"/>
</dbReference>
<keyword evidence="5 7" id="KW-0456">Lyase</keyword>
<evidence type="ECO:0000256" key="2">
    <source>
        <dbReference type="ARBA" id="ARBA00022692"/>
    </source>
</evidence>
<dbReference type="Pfam" id="PF02618">
    <property type="entry name" value="YceG"/>
    <property type="match status" value="1"/>
</dbReference>
<dbReference type="Proteomes" id="UP000582974">
    <property type="component" value="Unassembled WGS sequence"/>
</dbReference>
<protein>
    <recommendedName>
        <fullName evidence="7">Endolytic murein transglycosylase</fullName>
        <ecNumber evidence="7">4.2.2.29</ecNumber>
    </recommendedName>
    <alternativeName>
        <fullName evidence="7">Peptidoglycan lytic transglycosylase</fullName>
    </alternativeName>
    <alternativeName>
        <fullName evidence="7">Peptidoglycan polymerization terminase</fullName>
    </alternativeName>
</protein>
<feature type="site" description="Important for catalytic activity" evidence="7">
    <location>
        <position position="267"/>
    </location>
</feature>
<dbReference type="GO" id="GO:0008932">
    <property type="term" value="F:lytic endotransglycosylase activity"/>
    <property type="evidence" value="ECO:0007669"/>
    <property type="project" value="UniProtKB-UniRule"/>
</dbReference>